<reference evidence="2" key="1">
    <citation type="journal article" date="2015" name="Nat. Genet.">
        <title>The genome and transcriptome of the zoonotic hookworm Ancylostoma ceylanicum identify infection-specific gene families.</title>
        <authorList>
            <person name="Schwarz E.M."/>
            <person name="Hu Y."/>
            <person name="Antoshechkin I."/>
            <person name="Miller M.M."/>
            <person name="Sternberg P.W."/>
            <person name="Aroian R.V."/>
        </authorList>
    </citation>
    <scope>NUCLEOTIDE SEQUENCE</scope>
    <source>
        <strain evidence="2">HY135</strain>
    </source>
</reference>
<dbReference type="EMBL" id="JARK01001422">
    <property type="protein sequence ID" value="EYC04682.1"/>
    <property type="molecule type" value="Genomic_DNA"/>
</dbReference>
<evidence type="ECO:0000313" key="1">
    <source>
        <dbReference type="EMBL" id="EYC04682.1"/>
    </source>
</evidence>
<dbReference type="Proteomes" id="UP000024635">
    <property type="component" value="Unassembled WGS sequence"/>
</dbReference>
<name>A0A016TPW9_9BILA</name>
<accession>A0A016TPW9</accession>
<organism evidence="1 2">
    <name type="scientific">Ancylostoma ceylanicum</name>
    <dbReference type="NCBI Taxonomy" id="53326"/>
    <lineage>
        <taxon>Eukaryota</taxon>
        <taxon>Metazoa</taxon>
        <taxon>Ecdysozoa</taxon>
        <taxon>Nematoda</taxon>
        <taxon>Chromadorea</taxon>
        <taxon>Rhabditida</taxon>
        <taxon>Rhabditina</taxon>
        <taxon>Rhabditomorpha</taxon>
        <taxon>Strongyloidea</taxon>
        <taxon>Ancylostomatidae</taxon>
        <taxon>Ancylostomatinae</taxon>
        <taxon>Ancylostoma</taxon>
    </lineage>
</organism>
<sequence length="96" mass="10301">MEKREGKAEAVDCLVADGRRLLATPGDCDCLDSCHRALLYGVRTAVVTPLGIASTSTYSQLYETAMAISRQVKLCRVGLFGMQSTNSTSSSNQPVK</sequence>
<protein>
    <submittedName>
        <fullName evidence="1">Uncharacterized protein</fullName>
    </submittedName>
</protein>
<evidence type="ECO:0000313" key="2">
    <source>
        <dbReference type="Proteomes" id="UP000024635"/>
    </source>
</evidence>
<comment type="caution">
    <text evidence="1">The sequence shown here is derived from an EMBL/GenBank/DDBJ whole genome shotgun (WGS) entry which is preliminary data.</text>
</comment>
<gene>
    <name evidence="1" type="primary">Acey_s0086.g1928</name>
    <name evidence="1" type="ORF">Y032_0086g1928</name>
</gene>
<keyword evidence="2" id="KW-1185">Reference proteome</keyword>
<proteinExistence type="predicted"/>
<dbReference type="AlphaFoldDB" id="A0A016TPW9"/>